<dbReference type="EMBL" id="QNUK01000039">
    <property type="protein sequence ID" value="KAF5905891.1"/>
    <property type="molecule type" value="Genomic_DNA"/>
</dbReference>
<sequence>FFGSQCCGHRQQNRTSNGSSEESFDVCCSRGSGGAERADQRTDRKKLSARAGKQPAEEFSQSGAV</sequence>
<feature type="region of interest" description="Disordered" evidence="1">
    <location>
        <begin position="1"/>
        <end position="65"/>
    </location>
</feature>
<keyword evidence="3" id="KW-1185">Reference proteome</keyword>
<proteinExistence type="predicted"/>
<dbReference type="AlphaFoldDB" id="A0A8J4TXK3"/>
<protein>
    <submittedName>
        <fullName evidence="2">TSC22 domain family protein 2 isoform X3</fullName>
    </submittedName>
</protein>
<evidence type="ECO:0000256" key="1">
    <source>
        <dbReference type="SAM" id="MobiDB-lite"/>
    </source>
</evidence>
<evidence type="ECO:0000313" key="2">
    <source>
        <dbReference type="EMBL" id="KAF5905891.1"/>
    </source>
</evidence>
<dbReference type="Proteomes" id="UP000727407">
    <property type="component" value="Unassembled WGS sequence"/>
</dbReference>
<feature type="non-terminal residue" evidence="2">
    <location>
        <position position="1"/>
    </location>
</feature>
<name>A0A8J4TXK3_CLAMG</name>
<feature type="non-terminal residue" evidence="2">
    <location>
        <position position="65"/>
    </location>
</feature>
<feature type="compositionally biased region" description="Basic and acidic residues" evidence="1">
    <location>
        <begin position="36"/>
        <end position="46"/>
    </location>
</feature>
<organism evidence="2 3">
    <name type="scientific">Clarias magur</name>
    <name type="common">Asian catfish</name>
    <name type="synonym">Macropteronotus magur</name>
    <dbReference type="NCBI Taxonomy" id="1594786"/>
    <lineage>
        <taxon>Eukaryota</taxon>
        <taxon>Metazoa</taxon>
        <taxon>Chordata</taxon>
        <taxon>Craniata</taxon>
        <taxon>Vertebrata</taxon>
        <taxon>Euteleostomi</taxon>
        <taxon>Actinopterygii</taxon>
        <taxon>Neopterygii</taxon>
        <taxon>Teleostei</taxon>
        <taxon>Ostariophysi</taxon>
        <taxon>Siluriformes</taxon>
        <taxon>Clariidae</taxon>
        <taxon>Clarias</taxon>
    </lineage>
</organism>
<comment type="caution">
    <text evidence="2">The sequence shown here is derived from an EMBL/GenBank/DDBJ whole genome shotgun (WGS) entry which is preliminary data.</text>
</comment>
<accession>A0A8J4TXK3</accession>
<reference evidence="2" key="1">
    <citation type="submission" date="2020-07" db="EMBL/GenBank/DDBJ databases">
        <title>Clarias magur genome sequencing, assembly and annotation.</title>
        <authorList>
            <person name="Kushwaha B."/>
            <person name="Kumar R."/>
            <person name="Das P."/>
            <person name="Joshi C.G."/>
            <person name="Kumar D."/>
            <person name="Nagpure N.S."/>
            <person name="Pandey M."/>
            <person name="Agarwal S."/>
            <person name="Srivastava S."/>
            <person name="Singh M."/>
            <person name="Sahoo L."/>
            <person name="Jayasankar P."/>
            <person name="Meher P.K."/>
            <person name="Koringa P.G."/>
            <person name="Iquebal M.A."/>
            <person name="Das S.P."/>
            <person name="Bit A."/>
            <person name="Patnaik S."/>
            <person name="Patel N."/>
            <person name="Shah T.M."/>
            <person name="Hinsu A."/>
            <person name="Jena J.K."/>
        </authorList>
    </citation>
    <scope>NUCLEOTIDE SEQUENCE</scope>
    <source>
        <strain evidence="2">CIFAMagur01</strain>
        <tissue evidence="2">Testis</tissue>
    </source>
</reference>
<gene>
    <name evidence="2" type="ORF">DAT39_004409</name>
</gene>
<evidence type="ECO:0000313" key="3">
    <source>
        <dbReference type="Proteomes" id="UP000727407"/>
    </source>
</evidence>